<keyword evidence="1" id="KW-0472">Membrane</keyword>
<organism evidence="2 3">
    <name type="scientific">Ceratosolen solmsi marchali</name>
    <dbReference type="NCBI Taxonomy" id="326594"/>
    <lineage>
        <taxon>Eukaryota</taxon>
        <taxon>Metazoa</taxon>
        <taxon>Ecdysozoa</taxon>
        <taxon>Arthropoda</taxon>
        <taxon>Hexapoda</taxon>
        <taxon>Insecta</taxon>
        <taxon>Pterygota</taxon>
        <taxon>Neoptera</taxon>
        <taxon>Endopterygota</taxon>
        <taxon>Hymenoptera</taxon>
        <taxon>Apocrita</taxon>
        <taxon>Proctotrupomorpha</taxon>
        <taxon>Chalcidoidea</taxon>
        <taxon>Agaonidae</taxon>
        <taxon>Agaoninae</taxon>
        <taxon>Ceratosolen</taxon>
    </lineage>
</organism>
<evidence type="ECO:0000313" key="3">
    <source>
        <dbReference type="RefSeq" id="XP_011504705.1"/>
    </source>
</evidence>
<dbReference type="AlphaFoldDB" id="A0AAJ6YUM2"/>
<reference evidence="3" key="1">
    <citation type="submission" date="2025-08" db="UniProtKB">
        <authorList>
            <consortium name="RefSeq"/>
        </authorList>
    </citation>
    <scope>IDENTIFICATION</scope>
</reference>
<feature type="transmembrane region" description="Helical" evidence="1">
    <location>
        <begin position="12"/>
        <end position="38"/>
    </location>
</feature>
<sequence>MISITAIEIDIIMLLSLLQETLTLIGGLLIIYLIYIIFIRGRDKLPNNATHMAHTALRKLVDRTVDEVCKLSNSQNSPSNNTNDDQVDANDELTMSRRNHDDLFKMIIVNKVMEKSRFDQFNKNNNISNFQLLNA</sequence>
<accession>A0AAJ6YUM2</accession>
<keyword evidence="1" id="KW-1133">Transmembrane helix</keyword>
<keyword evidence="2" id="KW-1185">Reference proteome</keyword>
<gene>
    <name evidence="3" type="primary">LOC105367637</name>
</gene>
<dbReference type="RefSeq" id="XP_011504705.1">
    <property type="nucleotide sequence ID" value="XM_011506403.1"/>
</dbReference>
<protein>
    <submittedName>
        <fullName evidence="3">Uncharacterized protein LOC105367637</fullName>
    </submittedName>
</protein>
<name>A0AAJ6YUM2_9HYME</name>
<dbReference type="Proteomes" id="UP000695007">
    <property type="component" value="Unplaced"/>
</dbReference>
<evidence type="ECO:0000313" key="2">
    <source>
        <dbReference type="Proteomes" id="UP000695007"/>
    </source>
</evidence>
<dbReference type="GeneID" id="105367637"/>
<dbReference type="KEGG" id="csol:105367637"/>
<proteinExistence type="predicted"/>
<keyword evidence="1" id="KW-0812">Transmembrane</keyword>
<evidence type="ECO:0000256" key="1">
    <source>
        <dbReference type="SAM" id="Phobius"/>
    </source>
</evidence>